<protein>
    <submittedName>
        <fullName evidence="2">Uncharacterized protein</fullName>
    </submittedName>
</protein>
<accession>A0A6S7A0A9</accession>
<proteinExistence type="predicted"/>
<feature type="region of interest" description="Disordered" evidence="1">
    <location>
        <begin position="270"/>
        <end position="290"/>
    </location>
</feature>
<reference evidence="2 3" key="1">
    <citation type="submission" date="2020-04" db="EMBL/GenBank/DDBJ databases">
        <authorList>
            <person name="De Canck E."/>
        </authorList>
    </citation>
    <scope>NUCLEOTIDE SEQUENCE [LARGE SCALE GENOMIC DNA]</scope>
    <source>
        <strain evidence="2 3">LMG 26690</strain>
    </source>
</reference>
<feature type="region of interest" description="Disordered" evidence="1">
    <location>
        <begin position="576"/>
        <end position="603"/>
    </location>
</feature>
<organism evidence="2 3">
    <name type="scientific">Achromobacter animicus</name>
    <dbReference type="NCBI Taxonomy" id="1389935"/>
    <lineage>
        <taxon>Bacteria</taxon>
        <taxon>Pseudomonadati</taxon>
        <taxon>Pseudomonadota</taxon>
        <taxon>Betaproteobacteria</taxon>
        <taxon>Burkholderiales</taxon>
        <taxon>Alcaligenaceae</taxon>
        <taxon>Achromobacter</taxon>
    </lineage>
</organism>
<dbReference type="RefSeq" id="WP_175123616.1">
    <property type="nucleotide sequence ID" value="NZ_CADIJM010000004.1"/>
</dbReference>
<sequence length="1541" mass="169621">MPKQTILWTVIPNGRVPDGEFAGRLRVSIVASPRLTPQAADEQLLDAYADWVDWPATLARARFALDADGEEIPLETLPQADSQLWTRLLPPATPVAGFVFRDMSRVNLFSFSVASVLSLTREHYGNLALNATTTHPTLLPWRNAHPGLRGLLEACGTRTEHVRGDGRERVEQLVPGLDRFFGDREGGIDRALRGQVYGEHSVYPGKTTAPGGEADGKPQAGPTFALRAMPGRWQDPAHQGVDQSLMASWRSQGEYTLFMANRFYRRDPPTAAQRAIRRPDGKNVPPPPKQPEMDFHAIVASYGDYPALMRRLGLVIDCVLPADSPLDKRIAAGQQTQGRIFLVPRWDGGQPEGGAFPATAWRGDAERFTTRPRSPDHERGMLRLRSADDRWNLTEPRNPLFDVYQLDPDGAALKTVDFVLTAQNLIGRSLKHGADGEVTYSTGDKQPVAALRSGGLGISRRDRAREVAQNAASAALKNAALEGAPGSMLLYTEDLLRGYRIDVQPYPANDPQKWQSLCHRHGVYRCTDGGPDLDLPDDEGYVKGASATGGGQPDDHYLHESLFRWTGWSLVAPRPGRTLRDQTAPASGVQGERPEDVQDTVTDKGNGLAVTFSAIKGSLPRLRYGMPYRLRARLVDLAGNSLAPDDPSLEKDDNVTQPVTYWRFEPVDPPALVHRTRTSEGESLERLVIRSNRGQDPQAYLSSPDFLASVTTTDFTYSPVNERHVVPPKAAQLQCETHGLFDSMFGTADGIKKAYEISARDIGTLFDKLPGSQVELITPQALAEVARTDQVPPQQPSAEEPTGQRLAAGQYVIHGEAQVRTPYLPDAAAWGICLRAQPGYSLPGVTGPALLGEGVAVLATPSAGELVLLVTYAGQWPDTQGLRIALAERPATLTDPPCSESYPDDGMPKWDKDNRILTFFLPKGMIARLRYSSFVHHGLLNAFGLPEWTGTDAGRKTLQTAAILGNCWMLTPYRPLVLVHATQQPVCDPLLLLPGQPQRESGAAHVDLEARVRLHGPTTGKIEIEADWHEWEDDPARPRPRRLDGHGVLAEMPLAENYPNLFSLSHIIAEQSFNGTRQRAPGNRHEFGDTRFRLIRYRLRATTRFREYLPPALYDQTDKVTVLGPVAQGPLVQEGAPDDPGAPVLAQAGEAPNTIVPASAPPDAPRLMYVLPTFRWQQTAGDGTLDITRLGNGLRVWLERPWFSSGDGELLGVVIYGENKNFTDVPDALTPLVTQWGMDPLWDAPLPKHRTRAADFPARVIDEDVPLQEMPGQRVRVVGHRVRWDDERARWYCDIELDPGRSYMPFARLALARYQPNAIDSAKLSRVVLAEFSQVLPRRRAVFTRQRGRLAFTLRGVVPAHGPMQFPMESEYLDISFIPGPGQTGETGRNRVELVLQTRDPALDTDLAWTDASVLASSLLSPASGGIAQTISPAVTDVARRLTPRDVSLHEAPARLGEIVAGPVVRFPPVFEGPVLGELLDPVIWSAGVPLPDLGGKPARVAVREYERYYTDSTVPEQRAGAVRQRRVVEERLVYSAVFDL</sequence>
<dbReference type="Proteomes" id="UP000494214">
    <property type="component" value="Unassembled WGS sequence"/>
</dbReference>
<keyword evidence="3" id="KW-1185">Reference proteome</keyword>
<gene>
    <name evidence="2" type="ORF">LMG26690_02768</name>
</gene>
<dbReference type="EMBL" id="CADIJM010000004">
    <property type="protein sequence ID" value="CAB3703462.1"/>
    <property type="molecule type" value="Genomic_DNA"/>
</dbReference>
<evidence type="ECO:0000256" key="1">
    <source>
        <dbReference type="SAM" id="MobiDB-lite"/>
    </source>
</evidence>
<evidence type="ECO:0000313" key="2">
    <source>
        <dbReference type="EMBL" id="CAB3703462.1"/>
    </source>
</evidence>
<evidence type="ECO:0000313" key="3">
    <source>
        <dbReference type="Proteomes" id="UP000494214"/>
    </source>
</evidence>
<name>A0A6S7A0A9_9BURK</name>